<evidence type="ECO:0000313" key="10">
    <source>
        <dbReference type="Proteomes" id="UP000674938"/>
    </source>
</evidence>
<organism evidence="9 10">
    <name type="scientific">Vagococcus allomyrinae</name>
    <dbReference type="NCBI Taxonomy" id="2794353"/>
    <lineage>
        <taxon>Bacteria</taxon>
        <taxon>Bacillati</taxon>
        <taxon>Bacillota</taxon>
        <taxon>Bacilli</taxon>
        <taxon>Lactobacillales</taxon>
        <taxon>Enterococcaceae</taxon>
        <taxon>Vagococcus</taxon>
    </lineage>
</organism>
<keyword evidence="3 6" id="KW-0812">Transmembrane</keyword>
<dbReference type="InterPro" id="IPR050250">
    <property type="entry name" value="Macrolide_Exporter_MacB"/>
</dbReference>
<evidence type="ECO:0000256" key="2">
    <source>
        <dbReference type="ARBA" id="ARBA00022475"/>
    </source>
</evidence>
<feature type="transmembrane region" description="Helical" evidence="6">
    <location>
        <begin position="332"/>
        <end position="354"/>
    </location>
</feature>
<dbReference type="Proteomes" id="UP000674938">
    <property type="component" value="Unassembled WGS sequence"/>
</dbReference>
<dbReference type="Pfam" id="PF12704">
    <property type="entry name" value="MacB_PCD"/>
    <property type="match status" value="1"/>
</dbReference>
<comment type="caution">
    <text evidence="9">The sequence shown here is derived from an EMBL/GenBank/DDBJ whole genome shotgun (WGS) entry which is preliminary data.</text>
</comment>
<dbReference type="PANTHER" id="PTHR30572:SF9">
    <property type="entry name" value="ABC TRANSPORTER PERMEASE PROTEIN"/>
    <property type="match status" value="1"/>
</dbReference>
<proteinExistence type="predicted"/>
<comment type="subcellular location">
    <subcellularLocation>
        <location evidence="1">Cell membrane</location>
        <topology evidence="1">Multi-pass membrane protein</topology>
    </subcellularLocation>
</comment>
<dbReference type="Pfam" id="PF02687">
    <property type="entry name" value="FtsX"/>
    <property type="match status" value="1"/>
</dbReference>
<gene>
    <name evidence="9" type="ORF">I6N95_18110</name>
</gene>
<protein>
    <submittedName>
        <fullName evidence="9">ABC transporter permease</fullName>
    </submittedName>
</protein>
<keyword evidence="4 6" id="KW-1133">Transmembrane helix</keyword>
<accession>A0A940PFB6</accession>
<dbReference type="GO" id="GO:0005886">
    <property type="term" value="C:plasma membrane"/>
    <property type="evidence" value="ECO:0007669"/>
    <property type="project" value="UniProtKB-SubCell"/>
</dbReference>
<evidence type="ECO:0000256" key="4">
    <source>
        <dbReference type="ARBA" id="ARBA00022989"/>
    </source>
</evidence>
<sequence length="444" mass="50282">MKKAYLTTEHDIKSKLPLTATIVANLQEQAKFLEKNPDKPIPLIDLATYKKISQLDYVKDYDFSEYDVIDSKKLQSAKSIADEEIDESDWINEFLLKGTSSSKGFDLISEKIAIQDGRFFESSEAESNKKVIVISDVIATKNNLTIDDSLTLDQNFDDFENNVVINETYKIIGIFNVTNKIDTPKTDAQFEELVNISRTANTMYLSNANILEFRKKVYTQLNEVANLDEQLKLPKESYDAFYVLKDANDLESFRQEAESILNSNLYSILISTDQFDKINSNLISMSQLADTIIGMTVIATIAIVGLVITLSIRERKHEFGIYLSFGERKRNIVFQVLIETFTILLLAVTLSGGVGKILANELSNSFVRENTSTEWGLEQEIDVQQFNNIGNSVSDIDHVEQSFAITFSLSDSLQMISFIFILVLISIIFPITYLLSFNPKKLLM</sequence>
<keyword evidence="5 6" id="KW-0472">Membrane</keyword>
<keyword evidence="10" id="KW-1185">Reference proteome</keyword>
<evidence type="ECO:0000256" key="3">
    <source>
        <dbReference type="ARBA" id="ARBA00022692"/>
    </source>
</evidence>
<reference evidence="9" key="1">
    <citation type="submission" date="2020-12" db="EMBL/GenBank/DDBJ databases">
        <title>Vagococcus allomyrinae sp. nov. and Enterococcus lavae sp. nov., isolated from the larvae of Allomyrina dichotoma.</title>
        <authorList>
            <person name="Lee S.D."/>
        </authorList>
    </citation>
    <scope>NUCLEOTIDE SEQUENCE</scope>
    <source>
        <strain evidence="9">BWB3-3</strain>
    </source>
</reference>
<evidence type="ECO:0000256" key="5">
    <source>
        <dbReference type="ARBA" id="ARBA00023136"/>
    </source>
</evidence>
<dbReference type="InterPro" id="IPR003838">
    <property type="entry name" value="ABC3_permease_C"/>
</dbReference>
<dbReference type="PANTHER" id="PTHR30572">
    <property type="entry name" value="MEMBRANE COMPONENT OF TRANSPORTER-RELATED"/>
    <property type="match status" value="1"/>
</dbReference>
<evidence type="ECO:0000256" key="6">
    <source>
        <dbReference type="SAM" id="Phobius"/>
    </source>
</evidence>
<feature type="transmembrane region" description="Helical" evidence="6">
    <location>
        <begin position="292"/>
        <end position="312"/>
    </location>
</feature>
<keyword evidence="2" id="KW-1003">Cell membrane</keyword>
<evidence type="ECO:0000313" key="9">
    <source>
        <dbReference type="EMBL" id="MBP1042933.1"/>
    </source>
</evidence>
<dbReference type="RefSeq" id="WP_209530656.1">
    <property type="nucleotide sequence ID" value="NZ_JAEEGA010000013.1"/>
</dbReference>
<dbReference type="InterPro" id="IPR025857">
    <property type="entry name" value="MacB_PCD"/>
</dbReference>
<evidence type="ECO:0000259" key="7">
    <source>
        <dbReference type="Pfam" id="PF02687"/>
    </source>
</evidence>
<dbReference type="GO" id="GO:0022857">
    <property type="term" value="F:transmembrane transporter activity"/>
    <property type="evidence" value="ECO:0007669"/>
    <property type="project" value="TreeGrafter"/>
</dbReference>
<evidence type="ECO:0000256" key="1">
    <source>
        <dbReference type="ARBA" id="ARBA00004651"/>
    </source>
</evidence>
<dbReference type="AlphaFoldDB" id="A0A940PFB6"/>
<name>A0A940PFB6_9ENTE</name>
<evidence type="ECO:0000259" key="8">
    <source>
        <dbReference type="Pfam" id="PF12704"/>
    </source>
</evidence>
<dbReference type="EMBL" id="JAEEGA010000013">
    <property type="protein sequence ID" value="MBP1042933.1"/>
    <property type="molecule type" value="Genomic_DNA"/>
</dbReference>
<feature type="transmembrane region" description="Helical" evidence="6">
    <location>
        <begin position="415"/>
        <end position="435"/>
    </location>
</feature>
<feature type="domain" description="MacB-like periplasmic core" evidence="8">
    <location>
        <begin position="110"/>
        <end position="206"/>
    </location>
</feature>
<feature type="domain" description="ABC3 transporter permease C-terminal" evidence="7">
    <location>
        <begin position="292"/>
        <end position="438"/>
    </location>
</feature>